<dbReference type="InterPro" id="IPR001333">
    <property type="entry name" value="Peptidase_M32_Taq"/>
</dbReference>
<dbReference type="EMBL" id="LR877149">
    <property type="protein sequence ID" value="CAD2215409.1"/>
    <property type="molecule type" value="Genomic_DNA"/>
</dbReference>
<dbReference type="VEuPathDB" id="TriTrypDB:ADEAN_000286400"/>
<organism evidence="1 2">
    <name type="scientific">Angomonas deanei</name>
    <dbReference type="NCBI Taxonomy" id="59799"/>
    <lineage>
        <taxon>Eukaryota</taxon>
        <taxon>Discoba</taxon>
        <taxon>Euglenozoa</taxon>
        <taxon>Kinetoplastea</taxon>
        <taxon>Metakinetoplastina</taxon>
        <taxon>Trypanosomatida</taxon>
        <taxon>Trypanosomatidae</taxon>
        <taxon>Strigomonadinae</taxon>
        <taxon>Angomonas</taxon>
    </lineage>
</organism>
<reference evidence="1 2" key="1">
    <citation type="submission" date="2020-08" db="EMBL/GenBank/DDBJ databases">
        <authorList>
            <person name="Newling K."/>
            <person name="Davey J."/>
            <person name="Forrester S."/>
        </authorList>
    </citation>
    <scope>NUCLEOTIDE SEQUENCE [LARGE SCALE GENOMIC DNA]</scope>
    <source>
        <strain evidence="2">Crithidia deanei Carvalho (ATCC PRA-265)</strain>
    </source>
</reference>
<dbReference type="Gene3D" id="1.10.1370.30">
    <property type="match status" value="1"/>
</dbReference>
<gene>
    <name evidence="1" type="ORF">ADEAN_000286400</name>
</gene>
<protein>
    <submittedName>
        <fullName evidence="1">Carboxypeptidase Taq (M32) metallopeptidase, putative</fullName>
    </submittedName>
</protein>
<dbReference type="PRINTS" id="PR00998">
    <property type="entry name" value="CRBOXYPTASET"/>
</dbReference>
<dbReference type="PANTHER" id="PTHR34217">
    <property type="entry name" value="METAL-DEPENDENT CARBOXYPEPTIDASE"/>
    <property type="match status" value="1"/>
</dbReference>
<dbReference type="PANTHER" id="PTHR34217:SF1">
    <property type="entry name" value="CARBOXYPEPTIDASE 1"/>
    <property type="match status" value="1"/>
</dbReference>
<evidence type="ECO:0000313" key="1">
    <source>
        <dbReference type="EMBL" id="CAD2215409.1"/>
    </source>
</evidence>
<dbReference type="GO" id="GO:0006508">
    <property type="term" value="P:proteolysis"/>
    <property type="evidence" value="ECO:0007669"/>
    <property type="project" value="InterPro"/>
</dbReference>
<evidence type="ECO:0000313" key="2">
    <source>
        <dbReference type="Proteomes" id="UP000515908"/>
    </source>
</evidence>
<keyword evidence="1" id="KW-0645">Protease</keyword>
<name>A0A7G2C744_9TRYP</name>
<dbReference type="SUPFAM" id="SSF55486">
    <property type="entry name" value="Metalloproteases ('zincins'), catalytic domain"/>
    <property type="match status" value="1"/>
</dbReference>
<dbReference type="AlphaFoldDB" id="A0A7G2C744"/>
<keyword evidence="2" id="KW-1185">Reference proteome</keyword>
<dbReference type="Proteomes" id="UP000515908">
    <property type="component" value="Chromosome 05"/>
</dbReference>
<proteinExistence type="predicted"/>
<dbReference type="GO" id="GO:0004181">
    <property type="term" value="F:metallocarboxypeptidase activity"/>
    <property type="evidence" value="ECO:0007669"/>
    <property type="project" value="InterPro"/>
</dbReference>
<keyword evidence="1" id="KW-0378">Hydrolase</keyword>
<dbReference type="PROSITE" id="PS52034">
    <property type="entry name" value="PEPTIDASE_M32"/>
    <property type="match status" value="1"/>
</dbReference>
<accession>A0A7G2C744</accession>
<sequence length="270" mass="31087">MKEESRITTHCSESNYCKCLFAAIHESGHAAYERHCGPRELLGQPVCNARSLMVHESQSRLFEVMVSRSGDFAHYLQPLLSEHFVAEDGTPLDGVWETVDGLKNHHQYVDVGLIRLEADEVSYPLHIILRYEIERALIEGTMEAEDVPKVWNAKMKEYLGLDPGDRDDLGCLQDMHWSQGFFGYFPTYTLGSMFAAQLMTTIKKELGEEEVRRCIRSGELSPIFAKQKEKIWNVGCTYETEDLMIRATGEKLNPAYFREHLERRYLRGED</sequence>
<dbReference type="Pfam" id="PF02074">
    <property type="entry name" value="Peptidase_M32"/>
    <property type="match status" value="1"/>
</dbReference>
<keyword evidence="1" id="KW-0121">Carboxypeptidase</keyword>